<dbReference type="Proteomes" id="UP000265520">
    <property type="component" value="Unassembled WGS sequence"/>
</dbReference>
<name>A0A392TFB7_9FABA</name>
<comment type="caution">
    <text evidence="1">The sequence shown here is derived from an EMBL/GenBank/DDBJ whole genome shotgun (WGS) entry which is preliminary data.</text>
</comment>
<dbReference type="EMBL" id="LXQA010557131">
    <property type="protein sequence ID" value="MCI59097.1"/>
    <property type="molecule type" value="Genomic_DNA"/>
</dbReference>
<evidence type="ECO:0000313" key="1">
    <source>
        <dbReference type="EMBL" id="MCI59097.1"/>
    </source>
</evidence>
<keyword evidence="2" id="KW-1185">Reference proteome</keyword>
<proteinExistence type="predicted"/>
<dbReference type="AlphaFoldDB" id="A0A392TFB7"/>
<protein>
    <submittedName>
        <fullName evidence="1">Uncharacterized protein</fullName>
    </submittedName>
</protein>
<evidence type="ECO:0000313" key="2">
    <source>
        <dbReference type="Proteomes" id="UP000265520"/>
    </source>
</evidence>
<organism evidence="1 2">
    <name type="scientific">Trifolium medium</name>
    <dbReference type="NCBI Taxonomy" id="97028"/>
    <lineage>
        <taxon>Eukaryota</taxon>
        <taxon>Viridiplantae</taxon>
        <taxon>Streptophyta</taxon>
        <taxon>Embryophyta</taxon>
        <taxon>Tracheophyta</taxon>
        <taxon>Spermatophyta</taxon>
        <taxon>Magnoliopsida</taxon>
        <taxon>eudicotyledons</taxon>
        <taxon>Gunneridae</taxon>
        <taxon>Pentapetalae</taxon>
        <taxon>rosids</taxon>
        <taxon>fabids</taxon>
        <taxon>Fabales</taxon>
        <taxon>Fabaceae</taxon>
        <taxon>Papilionoideae</taxon>
        <taxon>50 kb inversion clade</taxon>
        <taxon>NPAAA clade</taxon>
        <taxon>Hologalegina</taxon>
        <taxon>IRL clade</taxon>
        <taxon>Trifolieae</taxon>
        <taxon>Trifolium</taxon>
    </lineage>
</organism>
<accession>A0A392TFB7</accession>
<feature type="non-terminal residue" evidence="1">
    <location>
        <position position="82"/>
    </location>
</feature>
<sequence>MSNFPEAPPVTNPKLAKICNSILLRMKDLHKLRYSFTEPYQYLNTWEALRNDITKDLDKILNGDLNELIAFQMKTREWVEEV</sequence>
<reference evidence="1 2" key="1">
    <citation type="journal article" date="2018" name="Front. Plant Sci.">
        <title>Red Clover (Trifolium pratense) and Zigzag Clover (T. medium) - A Picture of Genomic Similarities and Differences.</title>
        <authorList>
            <person name="Dluhosova J."/>
            <person name="Istvanek J."/>
            <person name="Nedelnik J."/>
            <person name="Repkova J."/>
        </authorList>
    </citation>
    <scope>NUCLEOTIDE SEQUENCE [LARGE SCALE GENOMIC DNA]</scope>
    <source>
        <strain evidence="2">cv. 10/8</strain>
        <tissue evidence="1">Leaf</tissue>
    </source>
</reference>